<dbReference type="PROSITE" id="PS01010">
    <property type="entry name" value="CRISP_2"/>
    <property type="match status" value="1"/>
</dbReference>
<evidence type="ECO:0000256" key="3">
    <source>
        <dbReference type="PROSITE-ProRule" id="PRU01005"/>
    </source>
</evidence>
<dbReference type="SUPFAM" id="SSF57546">
    <property type="entry name" value="Crisp domain-like"/>
    <property type="match status" value="1"/>
</dbReference>
<reference evidence="6 7" key="1">
    <citation type="journal article" date="2019" name="Proc. Natl. Acad. Sci. U.S.A.">
        <title>Regulatory changes in pterin and carotenoid genes underlie balanced color polymorphisms in the wall lizard.</title>
        <authorList>
            <person name="Andrade P."/>
            <person name="Pinho C."/>
            <person name="Perez I de Lanuza G."/>
            <person name="Afonso S."/>
            <person name="Brejcha J."/>
            <person name="Rubin C.J."/>
            <person name="Wallerman O."/>
            <person name="Pereira P."/>
            <person name="Sabatino S.J."/>
            <person name="Bellati A."/>
            <person name="Pellitteri-Rosa D."/>
            <person name="Bosakova Z."/>
            <person name="Bunikis I."/>
            <person name="Carretero M.A."/>
            <person name="Feiner N."/>
            <person name="Marsik P."/>
            <person name="Pauperio F."/>
            <person name="Salvi D."/>
            <person name="Soler L."/>
            <person name="While G.M."/>
            <person name="Uller T."/>
            <person name="Font E."/>
            <person name="Andersson L."/>
            <person name="Carneiro M."/>
        </authorList>
    </citation>
    <scope>NUCLEOTIDE SEQUENCE</scope>
</reference>
<evidence type="ECO:0000256" key="4">
    <source>
        <dbReference type="SAM" id="SignalP"/>
    </source>
</evidence>
<dbReference type="PRINTS" id="PR00837">
    <property type="entry name" value="V5TPXLIKE"/>
</dbReference>
<dbReference type="PROSITE" id="PS01009">
    <property type="entry name" value="CRISP_1"/>
    <property type="match status" value="1"/>
</dbReference>
<dbReference type="OMA" id="IWNSSYK"/>
<dbReference type="PANTHER" id="PTHR10334">
    <property type="entry name" value="CYSTEINE-RICH SECRETORY PROTEIN-RELATED"/>
    <property type="match status" value="1"/>
</dbReference>
<feature type="disulfide bond" evidence="3">
    <location>
        <begin position="217"/>
        <end position="230"/>
    </location>
</feature>
<organism evidence="6 7">
    <name type="scientific">Podarcis muralis</name>
    <name type="common">Wall lizard</name>
    <name type="synonym">Lacerta muralis</name>
    <dbReference type="NCBI Taxonomy" id="64176"/>
    <lineage>
        <taxon>Eukaryota</taxon>
        <taxon>Metazoa</taxon>
        <taxon>Chordata</taxon>
        <taxon>Craniata</taxon>
        <taxon>Vertebrata</taxon>
        <taxon>Euteleostomi</taxon>
        <taxon>Lepidosauria</taxon>
        <taxon>Squamata</taxon>
        <taxon>Bifurcata</taxon>
        <taxon>Unidentata</taxon>
        <taxon>Episquamata</taxon>
        <taxon>Laterata</taxon>
        <taxon>Lacertibaenia</taxon>
        <taxon>Lacertidae</taxon>
        <taxon>Podarcis</taxon>
    </lineage>
</organism>
<evidence type="ECO:0000256" key="1">
    <source>
        <dbReference type="ARBA" id="ARBA00009923"/>
    </source>
</evidence>
<dbReference type="GO" id="GO:0005576">
    <property type="term" value="C:extracellular region"/>
    <property type="evidence" value="ECO:0007669"/>
    <property type="project" value="InterPro"/>
</dbReference>
<dbReference type="InterPro" id="IPR014044">
    <property type="entry name" value="CAP_dom"/>
</dbReference>
<keyword evidence="2 3" id="KW-1015">Disulfide bond</keyword>
<dbReference type="AlphaFoldDB" id="A0A670IGQ5"/>
<dbReference type="SMART" id="SM00198">
    <property type="entry name" value="SCP"/>
    <property type="match status" value="1"/>
</dbReference>
<dbReference type="InterPro" id="IPR018244">
    <property type="entry name" value="Allrgn_V5/Tpx1_CS"/>
</dbReference>
<protein>
    <recommendedName>
        <fullName evidence="5">ShKT domain-containing protein</fullName>
    </recommendedName>
</protein>
<sequence length="237" mass="26392">MILLIVLLSLAALLQQPASRAHALGVGPGEQKQILDKHNALRREVKPTASNMLKMEWSPAARANAERVAKKCRFAHSPPDQRIADGISCGENIYVSSHATSWNDVIQAWYDEVKDFKYGVGAVRPGAVIGHYTQVVWYRSYRIGCYAAHCPQNRLKYLYFCHYCPAGNIQGLLKTPYKSGPSCGDCRHACDNKLCTNPCKHTDKFINCPDLVKSQGCTKQNMLKDCTASCLCKNEIK</sequence>
<dbReference type="GeneTree" id="ENSGT00940000156439"/>
<comment type="similarity">
    <text evidence="1">Belongs to the CRISP family.</text>
</comment>
<evidence type="ECO:0000313" key="6">
    <source>
        <dbReference type="Ensembl" id="ENSPMRP00000010522.1"/>
    </source>
</evidence>
<proteinExistence type="inferred from homology"/>
<accession>A0A670IGQ5</accession>
<feature type="signal peptide" evidence="4">
    <location>
        <begin position="1"/>
        <end position="23"/>
    </location>
</feature>
<reference evidence="6" key="3">
    <citation type="submission" date="2025-09" db="UniProtKB">
        <authorList>
            <consortium name="Ensembl"/>
        </authorList>
    </citation>
    <scope>IDENTIFICATION</scope>
</reference>
<dbReference type="InterPro" id="IPR042076">
    <property type="entry name" value="Crisp-like_dom"/>
</dbReference>
<dbReference type="InterPro" id="IPR013871">
    <property type="entry name" value="Cysteine_rich_secretory"/>
</dbReference>
<dbReference type="Gene3D" id="3.40.33.10">
    <property type="entry name" value="CAP"/>
    <property type="match status" value="1"/>
</dbReference>
<evidence type="ECO:0000313" key="7">
    <source>
        <dbReference type="Proteomes" id="UP000472272"/>
    </source>
</evidence>
<evidence type="ECO:0000256" key="2">
    <source>
        <dbReference type="ARBA" id="ARBA00023157"/>
    </source>
</evidence>
<feature type="chain" id="PRO_5025511684" description="ShKT domain-containing protein" evidence="4">
    <location>
        <begin position="24"/>
        <end position="237"/>
    </location>
</feature>
<feature type="domain" description="ShKT" evidence="5">
    <location>
        <begin position="199"/>
        <end position="232"/>
    </location>
</feature>
<dbReference type="GO" id="GO:0006952">
    <property type="term" value="P:defense response"/>
    <property type="evidence" value="ECO:0007669"/>
    <property type="project" value="UniProtKB-ARBA"/>
</dbReference>
<dbReference type="InterPro" id="IPR035940">
    <property type="entry name" value="CAP_sf"/>
</dbReference>
<dbReference type="Ensembl" id="ENSPMRT00000011225.1">
    <property type="protein sequence ID" value="ENSPMRP00000010522.1"/>
    <property type="gene ID" value="ENSPMRG00000006997.1"/>
</dbReference>
<dbReference type="Proteomes" id="UP000472272">
    <property type="component" value="Chromosome 3"/>
</dbReference>
<dbReference type="CDD" id="cd05383">
    <property type="entry name" value="CAP_CRISP"/>
    <property type="match status" value="1"/>
</dbReference>
<dbReference type="Pfam" id="PF08562">
    <property type="entry name" value="Crisp"/>
    <property type="match status" value="1"/>
</dbReference>
<dbReference type="Pfam" id="PF00188">
    <property type="entry name" value="CAP"/>
    <property type="match status" value="1"/>
</dbReference>
<evidence type="ECO:0000259" key="5">
    <source>
        <dbReference type="PROSITE" id="PS51670"/>
    </source>
</evidence>
<dbReference type="FunFam" id="1.10.10.740:FF:000001">
    <property type="entry name" value="Cysteine-rich secretory protein 2"/>
    <property type="match status" value="1"/>
</dbReference>
<dbReference type="InterPro" id="IPR034117">
    <property type="entry name" value="SCP_CRISP"/>
</dbReference>
<keyword evidence="4" id="KW-0732">Signal</keyword>
<reference evidence="6" key="2">
    <citation type="submission" date="2025-08" db="UniProtKB">
        <authorList>
            <consortium name="Ensembl"/>
        </authorList>
    </citation>
    <scope>IDENTIFICATION</scope>
</reference>
<dbReference type="FunFam" id="3.40.33.10:FF:000005">
    <property type="entry name" value="Cysteine-rich secretory protein 2"/>
    <property type="match status" value="1"/>
</dbReference>
<dbReference type="InterPro" id="IPR001283">
    <property type="entry name" value="CRISP-related"/>
</dbReference>
<comment type="caution">
    <text evidence="3">Lacks conserved residue(s) required for the propagation of feature annotation.</text>
</comment>
<keyword evidence="7" id="KW-1185">Reference proteome</keyword>
<dbReference type="PROSITE" id="PS51670">
    <property type="entry name" value="SHKT"/>
    <property type="match status" value="1"/>
</dbReference>
<dbReference type="SUPFAM" id="SSF55797">
    <property type="entry name" value="PR-1-like"/>
    <property type="match status" value="1"/>
</dbReference>
<dbReference type="Gene3D" id="1.10.10.740">
    <property type="entry name" value="Crisp domain"/>
    <property type="match status" value="1"/>
</dbReference>
<feature type="disulfide bond" evidence="3">
    <location>
        <begin position="208"/>
        <end position="226"/>
    </location>
</feature>
<dbReference type="InterPro" id="IPR003582">
    <property type="entry name" value="ShKT_dom"/>
</dbReference>
<name>A0A670IGQ5_PODMU</name>